<dbReference type="SUPFAM" id="SSF54001">
    <property type="entry name" value="Cysteine proteinases"/>
    <property type="match status" value="1"/>
</dbReference>
<dbReference type="Gene3D" id="2.40.70.10">
    <property type="entry name" value="Acid Proteases"/>
    <property type="match status" value="1"/>
</dbReference>
<evidence type="ECO:0000313" key="11">
    <source>
        <dbReference type="Proteomes" id="UP001219518"/>
    </source>
</evidence>
<name>A0AAE1HF74_9NEOP</name>
<feature type="domain" description="Reverse transcriptase" evidence="8">
    <location>
        <begin position="1712"/>
        <end position="1898"/>
    </location>
</feature>
<proteinExistence type="predicted"/>
<dbReference type="Pfam" id="PF00078">
    <property type="entry name" value="RVT_1"/>
    <property type="match status" value="1"/>
</dbReference>
<evidence type="ECO:0000259" key="8">
    <source>
        <dbReference type="PROSITE" id="PS50878"/>
    </source>
</evidence>
<dbReference type="InterPro" id="IPR003323">
    <property type="entry name" value="OTU_dom"/>
</dbReference>
<feature type="compositionally biased region" description="Basic residues" evidence="6">
    <location>
        <begin position="1318"/>
        <end position="1333"/>
    </location>
</feature>
<feature type="region of interest" description="Disordered" evidence="6">
    <location>
        <begin position="1310"/>
        <end position="1333"/>
    </location>
</feature>
<keyword evidence="2" id="KW-0808">Transferase</keyword>
<dbReference type="InterPro" id="IPR001584">
    <property type="entry name" value="Integrase_cat-core"/>
</dbReference>
<dbReference type="Gene3D" id="1.10.340.70">
    <property type="match status" value="1"/>
</dbReference>
<dbReference type="PANTHER" id="PTHR37984">
    <property type="entry name" value="PROTEIN CBG26694"/>
    <property type="match status" value="1"/>
</dbReference>
<dbReference type="Pfam" id="PF17921">
    <property type="entry name" value="Integrase_H2C2"/>
    <property type="match status" value="1"/>
</dbReference>
<dbReference type="GO" id="GO:0042575">
    <property type="term" value="C:DNA polymerase complex"/>
    <property type="evidence" value="ECO:0007669"/>
    <property type="project" value="UniProtKB-ARBA"/>
</dbReference>
<dbReference type="InterPro" id="IPR012337">
    <property type="entry name" value="RNaseH-like_sf"/>
</dbReference>
<evidence type="ECO:0000256" key="3">
    <source>
        <dbReference type="ARBA" id="ARBA00022695"/>
    </source>
</evidence>
<dbReference type="CDD" id="cd22744">
    <property type="entry name" value="OTU"/>
    <property type="match status" value="1"/>
</dbReference>
<feature type="domain" description="OTU" evidence="7">
    <location>
        <begin position="1077"/>
        <end position="1209"/>
    </location>
</feature>
<dbReference type="GO" id="GO:0004519">
    <property type="term" value="F:endonuclease activity"/>
    <property type="evidence" value="ECO:0007669"/>
    <property type="project" value="UniProtKB-KW"/>
</dbReference>
<dbReference type="Gene3D" id="3.90.70.80">
    <property type="match status" value="1"/>
</dbReference>
<dbReference type="Gene3D" id="3.10.10.10">
    <property type="entry name" value="HIV Type 1 Reverse Transcriptase, subunit A, domain 1"/>
    <property type="match status" value="1"/>
</dbReference>
<evidence type="ECO:0000256" key="2">
    <source>
        <dbReference type="ARBA" id="ARBA00022679"/>
    </source>
</evidence>
<dbReference type="GO" id="GO:0003964">
    <property type="term" value="F:RNA-directed DNA polymerase activity"/>
    <property type="evidence" value="ECO:0007669"/>
    <property type="project" value="UniProtKB-EC"/>
</dbReference>
<feature type="domain" description="Integrase catalytic" evidence="9">
    <location>
        <begin position="2091"/>
        <end position="2260"/>
    </location>
</feature>
<evidence type="ECO:0000313" key="10">
    <source>
        <dbReference type="EMBL" id="KAK3920003.1"/>
    </source>
</evidence>
<evidence type="ECO:0000256" key="6">
    <source>
        <dbReference type="SAM" id="MobiDB-lite"/>
    </source>
</evidence>
<comment type="caution">
    <text evidence="10">The sequence shown here is derived from an EMBL/GenBank/DDBJ whole genome shotgun (WGS) entry which is preliminary data.</text>
</comment>
<dbReference type="InterPro" id="IPR041588">
    <property type="entry name" value="Integrase_H2C2"/>
</dbReference>
<dbReference type="SUPFAM" id="SSF50630">
    <property type="entry name" value="Acid proteases"/>
    <property type="match status" value="1"/>
</dbReference>
<feature type="compositionally biased region" description="Basic and acidic residues" evidence="6">
    <location>
        <begin position="938"/>
        <end position="1083"/>
    </location>
</feature>
<dbReference type="InterPro" id="IPR043128">
    <property type="entry name" value="Rev_trsase/Diguanyl_cyclase"/>
</dbReference>
<keyword evidence="11" id="KW-1185">Reference proteome</keyword>
<evidence type="ECO:0000259" key="9">
    <source>
        <dbReference type="PROSITE" id="PS50994"/>
    </source>
</evidence>
<keyword evidence="3" id="KW-0548">Nucleotidyltransferase</keyword>
<dbReference type="InterPro" id="IPR046700">
    <property type="entry name" value="DUF6570"/>
</dbReference>
<dbReference type="Pfam" id="PF20209">
    <property type="entry name" value="DUF6570"/>
    <property type="match status" value="1"/>
</dbReference>
<dbReference type="InterPro" id="IPR000477">
    <property type="entry name" value="RT_dom"/>
</dbReference>
<dbReference type="GO" id="GO:0003676">
    <property type="term" value="F:nucleic acid binding"/>
    <property type="evidence" value="ECO:0007669"/>
    <property type="project" value="InterPro"/>
</dbReference>
<dbReference type="InterPro" id="IPR043472">
    <property type="entry name" value="Macro_dom-like"/>
</dbReference>
<dbReference type="SUPFAM" id="SSF53098">
    <property type="entry name" value="Ribonuclease H-like"/>
    <property type="match status" value="1"/>
</dbReference>
<dbReference type="InterPro" id="IPR050951">
    <property type="entry name" value="Retrovirus_Pol_polyprotein"/>
</dbReference>
<organism evidence="10 11">
    <name type="scientific">Frankliniella fusca</name>
    <dbReference type="NCBI Taxonomy" id="407009"/>
    <lineage>
        <taxon>Eukaryota</taxon>
        <taxon>Metazoa</taxon>
        <taxon>Ecdysozoa</taxon>
        <taxon>Arthropoda</taxon>
        <taxon>Hexapoda</taxon>
        <taxon>Insecta</taxon>
        <taxon>Pterygota</taxon>
        <taxon>Neoptera</taxon>
        <taxon>Paraneoptera</taxon>
        <taxon>Thysanoptera</taxon>
        <taxon>Terebrantia</taxon>
        <taxon>Thripoidea</taxon>
        <taxon>Thripidae</taxon>
        <taxon>Frankliniella</taxon>
    </lineage>
</organism>
<feature type="region of interest" description="Disordered" evidence="6">
    <location>
        <begin position="1259"/>
        <end position="1279"/>
    </location>
</feature>
<feature type="region of interest" description="Disordered" evidence="6">
    <location>
        <begin position="927"/>
        <end position="1083"/>
    </location>
</feature>
<dbReference type="CDD" id="cd00303">
    <property type="entry name" value="retropepsin_like"/>
    <property type="match status" value="1"/>
</dbReference>
<feature type="region of interest" description="Disordered" evidence="6">
    <location>
        <begin position="315"/>
        <end position="337"/>
    </location>
</feature>
<dbReference type="CDD" id="cd01647">
    <property type="entry name" value="RT_LTR"/>
    <property type="match status" value="1"/>
</dbReference>
<dbReference type="Proteomes" id="UP001219518">
    <property type="component" value="Unassembled WGS sequence"/>
</dbReference>
<dbReference type="PROSITE" id="PS50878">
    <property type="entry name" value="RT_POL"/>
    <property type="match status" value="1"/>
</dbReference>
<evidence type="ECO:0000256" key="1">
    <source>
        <dbReference type="ARBA" id="ARBA00012493"/>
    </source>
</evidence>
<dbReference type="Gene3D" id="3.40.220.10">
    <property type="entry name" value="Leucine Aminopeptidase, subunit E, domain 1"/>
    <property type="match status" value="1"/>
</dbReference>
<gene>
    <name evidence="10" type="ORF">KUF71_009290</name>
</gene>
<keyword evidence="5" id="KW-0378">Hydrolase</keyword>
<accession>A0AAE1HF74</accession>
<dbReference type="EC" id="2.7.7.49" evidence="1"/>
<keyword evidence="5" id="KW-0255">Endonuclease</keyword>
<dbReference type="GO" id="GO:0015074">
    <property type="term" value="P:DNA integration"/>
    <property type="evidence" value="ECO:0007669"/>
    <property type="project" value="InterPro"/>
</dbReference>
<evidence type="ECO:0000256" key="5">
    <source>
        <dbReference type="ARBA" id="ARBA00022759"/>
    </source>
</evidence>
<feature type="region of interest" description="Disordered" evidence="6">
    <location>
        <begin position="436"/>
        <end position="489"/>
    </location>
</feature>
<reference evidence="10" key="2">
    <citation type="journal article" date="2023" name="BMC Genomics">
        <title>Pest status, molecular evolution, and epigenetic factors derived from the genome assembly of Frankliniella fusca, a thysanopteran phytovirus vector.</title>
        <authorList>
            <person name="Catto M.A."/>
            <person name="Labadie P.E."/>
            <person name="Jacobson A.L."/>
            <person name="Kennedy G.G."/>
            <person name="Srinivasan R."/>
            <person name="Hunt B.G."/>
        </authorList>
    </citation>
    <scope>NUCLEOTIDE SEQUENCE</scope>
    <source>
        <strain evidence="10">PL_HMW_Pooled</strain>
    </source>
</reference>
<sequence length="2838" mass="318555">MDTWEVNPNYSDDHIEAYSSVRRSVLVNEWECWKSIYYFHNAVHSYSIVDVFANLEVSDDFSNRNLLEHNDFIDNLRSDTTSNIITNNPNLEINDLDQYVQLENVESVIRSNSSQNVSEEDMMCTDGDLQNLCELGFENYMKSLEMKTCKYCKESNLHSNITKFKCLNGKDCKVKFSASNNMDPGDVPLELKDLTYVEQQLIGRIHVTLSVYKLQKGQQYVYSGNIINFPQDVSELAKQLPHRLCELKSIITVRTRNTVKHVDFKVRSDRIRTALIWLKRNHKYYKDVIISEENLAELPKDDNVYELLETISKQNVESHDGSENTQNENEVDMHEDESDEIYDSYVPDYSLPSQNDSIKTVFDWPKIDSTPRLPLARPSAALASDTQVRRVTAFGAYTSLDRVNFKSKVSVLPSESGTPDRAAENCADVARVIAEGRGRSSSATSTDPHQGASSQLTEADPEPYATGQGDEAQRPQGREQDTAEPAGEFNLSDSEWARNFKNLIRATEKLSVKVVLCNISKAKGKDFDDLAKIFLELFIVARQERDRKFELHRYLSSVYSALLSVLSSSRSQSSLESNRPQIILGTSTQIDLNSPSHIVIDLENFQSVIESLHEKNRQVNRVTLIAESLQVLAFLELGAVATTTNMEEQWAEDPYNHTVDGEFPPPPPEAYQSRQLVPRSSGGLEVPGLSPLDDLMGTGGFGSGRHENQNFRYGVPRINLPLLRNILDIEQFLLKFERVMNHFEIPDRDRVLYLEQCVEGSRAEAWLTNYLRNYAGQKFSIVELAFRKAFCSVDESRRLKGMIKARVWTAGESVSQYFVDKMVLLSRYSSTMSLDDRIGHIKEGLPHNWKIRLVGMTFKSMEDMLDYLVLVEADLLEIRNGAALGERTVTVKEPPPAAVSALGLDALVQNFEKLTTTVAALQDELKEAKRRSSTPYYRENRGRDYSRDRDRYRSGSRDRYRKDDRDRYRSGSRDRYRKDDRDRYRSSSRDRYSKDDRDRYRSSSRDGYRKNDGDRYRSSSRDRYQDRSRKDKYERDRKDDYDRKNSGKDRSGDRDGSRNRYKDTSKDRRRSSSKDEGSKRSVQHDKNSMFRCISMALWGYQSSFLEIRAKVAEYIIQNWEQFKDLARVAHNKKFDSVKEYRKSLFQKGREDVAEIMAVSEMYACPVTVYTTGNEITYIGQGRPGKPIYLLTDQKSVSGLGVHYDLLEPAFSPVRRPVSYATALQQPPKCSNPGKTAVTYTSPQSFGFGVLEKARPKVGDIPVDDVSQSPHTHTKRKHKKKCTKNCSTTQDFTLATKNRFDTLYVEDQTEQQTGTVHSTKVKTNKAKHNKHKTNTKISSKIDSEILQNYSRVGFSNDDLLTLNSPQLYCPSAILDPEDEKSNVVALINVAIGGKRTDTLLDTGAVVSVVDYRFLMQAMPQVTLLKTGKSLRAANNQSMKTYGIAKVPVKIGSLEFLTNFYVCRGISYNAILGNTFLRHSKAILDYGNMQVQFRKKHDRVRFKFGIFYQSIDPIEQENLENPFANIEVSEIYTGPQFVRSKRVIIVPPRTIQYVRVGITPHKILKDTLFVGNPNLQKHYKLIVSDFLLKPNGSKYIQVTNLSNVPKIITKDMNLAVVDGYEDLFFDTVNSATLTNKTKTDFNINKSLSSEQYTKAQTLLESYRDVFVSDVSDLGTCKYGPVKFGYDDSKIVRKRNYRMSPDQTKFIEQYIEKLLKSDLIEYCTSVYCTPILCVPKHSPDPSKPQWRMVQDFREINKLLQPIDYPVLSPEEIIDNTFGHHYHSVTDNCSGYSQLPLHPDCRDLTAFDSPAGSRMRWKVLAQGLSTAPAIYALAMDHLLMELKKSKKVMNYFDDTHIGTKTFEEHVQVLDEFLTLLRKYKIQLNLSKSTFFQNSVKLLGMQIDVDEPKLSVEELVDLKMADRVQADQLHAPLVSDHSPVVSVVTRGQAAKEQDTANRLEKLNKDISDTVKTLQNSNEAPDIQNLQQGDPNIRTLMQDIEQKTRGTTAYQIHNNLLYYNYRGNLLFVVPQQYQKHILFEFHDMRGHKAFKNTLLAILGQFYWESVRKDTKVYCQTCKYCQLHRKDRQKIGLLKPVIPKRPFSNIACDFIGAFPLSENKNQHACIIVDSYTKFMFALPVRVPDAATAINCLENFMIRYGVPDSFVSDGASYFNSVTFQKALDKFQIEGRQFRQTPHCNGQVEKSIQNLKNILAQLLLEFGQTWETHLQLSVFLYNVSYNNTIQSSPFFALHGYHPATPGILQLLSQGQEGDDIQEKISKHANLIRNIKVRIRNSQAKYKRYHDKNRISVEFKIGQLVKVKNEAERISFPEKKIAWRGPFKIVGKRSRRFYFVLRLVRTPSGRSKNVVKEYHVRHIRPYFKRPKHLKIDNKNTKGFSNINLPVGQDIVMEHIQGNLLDAPPHYCLAHCISEDLKMGAGVARTIQETFSVRGELAKIETATANCTALHQPVSAARQATGDQAAPPVVTARAPVLAKTLVKLEAAVASAGSANCASLHQPVSAARQATGDLAAPPVVMARAPVLARTLVKLEAAVASAGSAKCTAVHQPVSAARQATGDLAAPPVVTARAPVLAKTLVKLEAAVASAGSANCASLHQPVSAARQATGDLAAPPVVTARAPVLAKTLVKLEAAVASAGSANCASLHQPVSAARQATGDLAAPPVVTARAPVLAKTLVKLEAAVASAGSAKCTAVHQPVSAARQATGDLAALPVVTARAPVLAKTLVKLEAAVASAGSAKCTAVHQLVSAARQATGDLAAPPVVTARAPVLAKTLVKLEAAVASAGSAKCTAVHQPVSAARQATGDLAAPPVVTARAPGHANKSLVMLW</sequence>
<dbReference type="InterPro" id="IPR038765">
    <property type="entry name" value="Papain-like_cys_pep_sf"/>
</dbReference>
<dbReference type="InterPro" id="IPR036397">
    <property type="entry name" value="RNaseH_sf"/>
</dbReference>
<reference evidence="10" key="1">
    <citation type="submission" date="2021-07" db="EMBL/GenBank/DDBJ databases">
        <authorList>
            <person name="Catto M.A."/>
            <person name="Jacobson A."/>
            <person name="Kennedy G."/>
            <person name="Labadie P."/>
            <person name="Hunt B.G."/>
            <person name="Srinivasan R."/>
        </authorList>
    </citation>
    <scope>NUCLEOTIDE SEQUENCE</scope>
    <source>
        <strain evidence="10">PL_HMW_Pooled</strain>
        <tissue evidence="10">Head</tissue>
    </source>
</reference>
<feature type="compositionally biased region" description="Basic and acidic residues" evidence="6">
    <location>
        <begin position="471"/>
        <end position="481"/>
    </location>
</feature>
<dbReference type="InterPro" id="IPR043502">
    <property type="entry name" value="DNA/RNA_pol_sf"/>
</dbReference>
<dbReference type="PROSITE" id="PS50994">
    <property type="entry name" value="INTEGRASE"/>
    <property type="match status" value="1"/>
</dbReference>
<protein>
    <recommendedName>
        <fullName evidence="1">RNA-directed DNA polymerase</fullName>
        <ecNumber evidence="1">2.7.7.49</ecNumber>
    </recommendedName>
</protein>
<evidence type="ECO:0000259" key="7">
    <source>
        <dbReference type="PROSITE" id="PS50802"/>
    </source>
</evidence>
<dbReference type="SUPFAM" id="SSF56672">
    <property type="entry name" value="DNA/RNA polymerases"/>
    <property type="match status" value="1"/>
</dbReference>
<evidence type="ECO:0000256" key="4">
    <source>
        <dbReference type="ARBA" id="ARBA00022722"/>
    </source>
</evidence>
<feature type="compositionally biased region" description="Polar residues" evidence="6">
    <location>
        <begin position="439"/>
        <end position="457"/>
    </location>
</feature>
<dbReference type="Gene3D" id="3.30.420.10">
    <property type="entry name" value="Ribonuclease H-like superfamily/Ribonuclease H"/>
    <property type="match status" value="1"/>
</dbReference>
<dbReference type="Gene3D" id="3.30.70.270">
    <property type="match status" value="1"/>
</dbReference>
<dbReference type="PANTHER" id="PTHR37984:SF5">
    <property type="entry name" value="PROTEIN NYNRIN-LIKE"/>
    <property type="match status" value="1"/>
</dbReference>
<keyword evidence="4" id="KW-0540">Nuclease</keyword>
<dbReference type="PROSITE" id="PS50802">
    <property type="entry name" value="OTU"/>
    <property type="match status" value="1"/>
</dbReference>
<dbReference type="EMBL" id="JAHWGI010000985">
    <property type="protein sequence ID" value="KAK3920003.1"/>
    <property type="molecule type" value="Genomic_DNA"/>
</dbReference>
<dbReference type="InterPro" id="IPR021109">
    <property type="entry name" value="Peptidase_aspartic_dom_sf"/>
</dbReference>